<dbReference type="PROSITE" id="PS00018">
    <property type="entry name" value="EF_HAND_1"/>
    <property type="match status" value="2"/>
</dbReference>
<organism evidence="4 5">
    <name type="scientific">Mortierella alpina</name>
    <name type="common">Oleaginous fungus</name>
    <name type="synonym">Mortierella renispora</name>
    <dbReference type="NCBI Taxonomy" id="64518"/>
    <lineage>
        <taxon>Eukaryota</taxon>
        <taxon>Fungi</taxon>
        <taxon>Fungi incertae sedis</taxon>
        <taxon>Mucoromycota</taxon>
        <taxon>Mortierellomycotina</taxon>
        <taxon>Mortierellomycetes</taxon>
        <taxon>Mortierellales</taxon>
        <taxon>Mortierellaceae</taxon>
        <taxon>Mortierella</taxon>
    </lineage>
</organism>
<feature type="domain" description="EF-hand" evidence="3">
    <location>
        <begin position="44"/>
        <end position="79"/>
    </location>
</feature>
<protein>
    <recommendedName>
        <fullName evidence="3">EF-hand domain-containing protein</fullName>
    </recommendedName>
</protein>
<dbReference type="Proteomes" id="UP000717515">
    <property type="component" value="Unassembled WGS sequence"/>
</dbReference>
<dbReference type="FunFam" id="1.10.238.10:FF:000178">
    <property type="entry name" value="Calmodulin-2 A"/>
    <property type="match status" value="1"/>
</dbReference>
<dbReference type="InterPro" id="IPR002048">
    <property type="entry name" value="EF_hand_dom"/>
</dbReference>
<reference evidence="4" key="1">
    <citation type="submission" date="2021-07" db="EMBL/GenBank/DDBJ databases">
        <title>Draft genome of Mortierella alpina, strain LL118, isolated from an aspen leaf litter sample.</title>
        <authorList>
            <person name="Yang S."/>
            <person name="Vinatzer B.A."/>
        </authorList>
    </citation>
    <scope>NUCLEOTIDE SEQUENCE</scope>
    <source>
        <strain evidence="4">LL118</strain>
    </source>
</reference>
<dbReference type="CDD" id="cd00051">
    <property type="entry name" value="EFh"/>
    <property type="match status" value="1"/>
</dbReference>
<keyword evidence="1" id="KW-0677">Repeat</keyword>
<dbReference type="GO" id="GO:0005509">
    <property type="term" value="F:calcium ion binding"/>
    <property type="evidence" value="ECO:0007669"/>
    <property type="project" value="InterPro"/>
</dbReference>
<evidence type="ECO:0000313" key="4">
    <source>
        <dbReference type="EMBL" id="KAG9322222.1"/>
    </source>
</evidence>
<accession>A0A9P8CWI8</accession>
<dbReference type="SMART" id="SM00054">
    <property type="entry name" value="EFh"/>
    <property type="match status" value="2"/>
</dbReference>
<dbReference type="AlphaFoldDB" id="A0A9P8CWI8"/>
<dbReference type="SUPFAM" id="SSF47473">
    <property type="entry name" value="EF-hand"/>
    <property type="match status" value="1"/>
</dbReference>
<gene>
    <name evidence="4" type="ORF">KVV02_001962</name>
</gene>
<proteinExistence type="predicted"/>
<evidence type="ECO:0000256" key="2">
    <source>
        <dbReference type="ARBA" id="ARBA00022837"/>
    </source>
</evidence>
<dbReference type="PANTHER" id="PTHR23048">
    <property type="entry name" value="MYOSIN LIGHT CHAIN 1, 3"/>
    <property type="match status" value="1"/>
</dbReference>
<evidence type="ECO:0000256" key="1">
    <source>
        <dbReference type="ARBA" id="ARBA00022737"/>
    </source>
</evidence>
<feature type="domain" description="EF-hand" evidence="3">
    <location>
        <begin position="8"/>
        <end position="43"/>
    </location>
</feature>
<evidence type="ECO:0000259" key="3">
    <source>
        <dbReference type="PROSITE" id="PS50222"/>
    </source>
</evidence>
<keyword evidence="2" id="KW-0106">Calcium</keyword>
<dbReference type="Pfam" id="PF13499">
    <property type="entry name" value="EF-hand_7"/>
    <property type="match status" value="1"/>
</dbReference>
<name>A0A9P8CWI8_MORAP</name>
<evidence type="ECO:0000313" key="5">
    <source>
        <dbReference type="Proteomes" id="UP000717515"/>
    </source>
</evidence>
<dbReference type="EMBL" id="JAIFTL010000158">
    <property type="protein sequence ID" value="KAG9322222.1"/>
    <property type="molecule type" value="Genomic_DNA"/>
</dbReference>
<dbReference type="PANTHER" id="PTHR23048:SF0">
    <property type="entry name" value="CALMODULIN LIKE 3"/>
    <property type="match status" value="1"/>
</dbReference>
<dbReference type="Gene3D" id="1.10.238.10">
    <property type="entry name" value="EF-hand"/>
    <property type="match status" value="1"/>
</dbReference>
<dbReference type="InterPro" id="IPR018247">
    <property type="entry name" value="EF_Hand_1_Ca_BS"/>
</dbReference>
<dbReference type="GO" id="GO:0016460">
    <property type="term" value="C:myosin II complex"/>
    <property type="evidence" value="ECO:0007669"/>
    <property type="project" value="TreeGrafter"/>
</dbReference>
<dbReference type="PROSITE" id="PS50222">
    <property type="entry name" value="EF_HAND_2"/>
    <property type="match status" value="2"/>
</dbReference>
<sequence length="82" mass="9229">MSSTFSEQELASFQESFNAFDKDKDGSISKSELRSLLRIVGETYHTAAIASSMQEFDTNNDQQIDFEEFLVLASKLVKNKAL</sequence>
<comment type="caution">
    <text evidence="4">The sequence shown here is derived from an EMBL/GenBank/DDBJ whole genome shotgun (WGS) entry which is preliminary data.</text>
</comment>
<dbReference type="InterPro" id="IPR050230">
    <property type="entry name" value="CALM/Myosin/TropC-like"/>
</dbReference>
<dbReference type="InterPro" id="IPR011992">
    <property type="entry name" value="EF-hand-dom_pair"/>
</dbReference>